<protein>
    <recommendedName>
        <fullName evidence="8">Abasic site processing protein</fullName>
        <ecNumber evidence="8">3.4.-.-</ecNumber>
    </recommendedName>
</protein>
<dbReference type="SUPFAM" id="SSF143081">
    <property type="entry name" value="BB1717-like"/>
    <property type="match status" value="1"/>
</dbReference>
<proteinExistence type="inferred from homology"/>
<keyword evidence="5" id="KW-0190">Covalent protein-DNA linkage</keyword>
<evidence type="ECO:0000256" key="8">
    <source>
        <dbReference type="RuleBase" id="RU364100"/>
    </source>
</evidence>
<dbReference type="Pfam" id="PF02586">
    <property type="entry name" value="SRAP"/>
    <property type="match status" value="1"/>
</dbReference>
<dbReference type="RefSeq" id="WP_163136174.1">
    <property type="nucleotide sequence ID" value="NZ_JAAILA010000009.1"/>
</dbReference>
<dbReference type="PANTHER" id="PTHR13604:SF0">
    <property type="entry name" value="ABASIC SITE PROCESSING PROTEIN HMCES"/>
    <property type="match status" value="1"/>
</dbReference>
<dbReference type="InterPro" id="IPR036590">
    <property type="entry name" value="SRAP-like"/>
</dbReference>
<keyword evidence="7" id="KW-0456">Lyase</keyword>
<keyword evidence="4 8" id="KW-0378">Hydrolase</keyword>
<keyword evidence="3" id="KW-0227">DNA damage</keyword>
<evidence type="ECO:0000313" key="10">
    <source>
        <dbReference type="Proteomes" id="UP000472827"/>
    </source>
</evidence>
<evidence type="ECO:0000256" key="4">
    <source>
        <dbReference type="ARBA" id="ARBA00022801"/>
    </source>
</evidence>
<dbReference type="Proteomes" id="UP000472827">
    <property type="component" value="Unassembled WGS sequence"/>
</dbReference>
<keyword evidence="2 8" id="KW-0645">Protease</keyword>
<keyword evidence="6" id="KW-0238">DNA-binding</keyword>
<name>A0ABX0D056_9GAMM</name>
<evidence type="ECO:0000313" key="9">
    <source>
        <dbReference type="EMBL" id="NEX88331.1"/>
    </source>
</evidence>
<dbReference type="EC" id="3.4.-.-" evidence="8"/>
<dbReference type="Gene3D" id="3.90.1680.10">
    <property type="entry name" value="SOS response associated peptidase-like"/>
    <property type="match status" value="1"/>
</dbReference>
<dbReference type="PANTHER" id="PTHR13604">
    <property type="entry name" value="DC12-RELATED"/>
    <property type="match status" value="1"/>
</dbReference>
<sequence length="214" mass="24675">MCINYIPPTKAVLVEYFGVDDPGFEWKGEVWQDYQAPILTLRDGRRQALVANYGLVPKRKVQPGGKHYATMNARAETVDEKPTYRRDWQQGHLCLVPMLGFFEPCYESGKAERWRISMADGMPFAVAGIWRAWQEEQGYTFSFSQLTINADTHPLLRRMHKTGDEKRSLVIVPPEDYDAWLGCRDPELARAYLVQQSDEKLTGMQMLIPYRGSH</sequence>
<evidence type="ECO:0000256" key="1">
    <source>
        <dbReference type="ARBA" id="ARBA00008136"/>
    </source>
</evidence>
<evidence type="ECO:0000256" key="5">
    <source>
        <dbReference type="ARBA" id="ARBA00023124"/>
    </source>
</evidence>
<dbReference type="InterPro" id="IPR003738">
    <property type="entry name" value="SRAP"/>
</dbReference>
<comment type="caution">
    <text evidence="9">The sequence shown here is derived from an EMBL/GenBank/DDBJ whole genome shotgun (WGS) entry which is preliminary data.</text>
</comment>
<reference evidence="9 10" key="1">
    <citation type="submission" date="2020-02" db="EMBL/GenBank/DDBJ databases">
        <title>Genome sequencing of Aeromonas rivipollensis.</title>
        <authorList>
            <person name="Fono-Tamo Ubani E.K."/>
            <person name="Lekota K.E."/>
        </authorList>
    </citation>
    <scope>NUCLEOTIDE SEQUENCE [LARGE SCALE GENOMIC DNA]</scope>
    <source>
        <strain evidence="9 10">G78</strain>
    </source>
</reference>
<evidence type="ECO:0000256" key="3">
    <source>
        <dbReference type="ARBA" id="ARBA00022763"/>
    </source>
</evidence>
<comment type="similarity">
    <text evidence="1 8">Belongs to the SOS response-associated peptidase family.</text>
</comment>
<gene>
    <name evidence="9" type="ORF">G4923_06340</name>
</gene>
<evidence type="ECO:0000256" key="6">
    <source>
        <dbReference type="ARBA" id="ARBA00023125"/>
    </source>
</evidence>
<evidence type="ECO:0000256" key="2">
    <source>
        <dbReference type="ARBA" id="ARBA00022670"/>
    </source>
</evidence>
<accession>A0ABX0D056</accession>
<keyword evidence="10" id="KW-1185">Reference proteome</keyword>
<evidence type="ECO:0000256" key="7">
    <source>
        <dbReference type="ARBA" id="ARBA00023239"/>
    </source>
</evidence>
<dbReference type="EMBL" id="JAAILA010000009">
    <property type="protein sequence ID" value="NEX88331.1"/>
    <property type="molecule type" value="Genomic_DNA"/>
</dbReference>
<organism evidence="9 10">
    <name type="scientific">Aeromonas rivipollensis</name>
    <dbReference type="NCBI Taxonomy" id="948519"/>
    <lineage>
        <taxon>Bacteria</taxon>
        <taxon>Pseudomonadati</taxon>
        <taxon>Pseudomonadota</taxon>
        <taxon>Gammaproteobacteria</taxon>
        <taxon>Aeromonadales</taxon>
        <taxon>Aeromonadaceae</taxon>
        <taxon>Aeromonas</taxon>
    </lineage>
</organism>